<comment type="caution">
    <text evidence="1">The sequence shown here is derived from an EMBL/GenBank/DDBJ whole genome shotgun (WGS) entry which is preliminary data.</text>
</comment>
<accession>A0A016CSB8</accession>
<sequence length="61" mass="7596">MKESKWNVFLDVRLKTHQKRVIYYEKGYIKMKRENINPNNYHLFENEVISIKIEVKNKSFY</sequence>
<evidence type="ECO:0000313" key="1">
    <source>
        <dbReference type="EMBL" id="EXZ74259.1"/>
    </source>
</evidence>
<reference evidence="1 2" key="1">
    <citation type="submission" date="2014-02" db="EMBL/GenBank/DDBJ databases">
        <authorList>
            <person name="Sears C."/>
            <person name="Carroll K."/>
            <person name="Sack B.R."/>
            <person name="Qadri F."/>
            <person name="Myers L.L."/>
            <person name="Chung G.-T."/>
            <person name="Escheverria P."/>
            <person name="Fraser C.M."/>
            <person name="Sadzewicz L."/>
            <person name="Shefchek K.A."/>
            <person name="Tallon L."/>
            <person name="Das S.P."/>
            <person name="Daugherty S."/>
            <person name="Mongodin E.F."/>
        </authorList>
    </citation>
    <scope>NUCLEOTIDE SEQUENCE [LARGE SCALE GENOMIC DNA]</scope>
    <source>
        <strain evidence="1 2">3976T8</strain>
    </source>
</reference>
<organism evidence="1 2">
    <name type="scientific">Bacteroides fragilis str. 3976T8</name>
    <dbReference type="NCBI Taxonomy" id="1339314"/>
    <lineage>
        <taxon>Bacteria</taxon>
        <taxon>Pseudomonadati</taxon>
        <taxon>Bacteroidota</taxon>
        <taxon>Bacteroidia</taxon>
        <taxon>Bacteroidales</taxon>
        <taxon>Bacteroidaceae</taxon>
        <taxon>Bacteroides</taxon>
    </lineage>
</organism>
<gene>
    <name evidence="1" type="ORF">M123_1347</name>
</gene>
<name>A0A016CSB8_BACFG</name>
<proteinExistence type="predicted"/>
<evidence type="ECO:0000313" key="2">
    <source>
        <dbReference type="Proteomes" id="UP000020938"/>
    </source>
</evidence>
<dbReference type="Proteomes" id="UP000020938">
    <property type="component" value="Unassembled WGS sequence"/>
</dbReference>
<dbReference type="EMBL" id="JGDS01000043">
    <property type="protein sequence ID" value="EXZ74259.1"/>
    <property type="molecule type" value="Genomic_DNA"/>
</dbReference>
<protein>
    <submittedName>
        <fullName evidence="1">Uncharacterized protein</fullName>
    </submittedName>
</protein>
<dbReference type="PATRIC" id="fig|1339314.3.peg.1573"/>
<dbReference type="AlphaFoldDB" id="A0A016CSB8"/>